<evidence type="ECO:0000256" key="2">
    <source>
        <dbReference type="NCBIfam" id="TIGR00502"/>
    </source>
</evidence>
<dbReference type="InterPro" id="IPR004547">
    <property type="entry name" value="Glucosamine6P_isomerase"/>
</dbReference>
<dbReference type="Pfam" id="PF01182">
    <property type="entry name" value="Glucosamine_iso"/>
    <property type="match status" value="1"/>
</dbReference>
<comment type="caution">
    <text evidence="4">The sequence shown here is derived from an EMBL/GenBank/DDBJ whole genome shotgun (WGS) entry which is preliminary data.</text>
</comment>
<dbReference type="InterPro" id="IPR006148">
    <property type="entry name" value="Glc/Gal-6P_isomerase"/>
</dbReference>
<keyword evidence="1 4" id="KW-0378">Hydrolase</keyword>
<evidence type="ECO:0000313" key="5">
    <source>
        <dbReference type="Proteomes" id="UP001168613"/>
    </source>
</evidence>
<evidence type="ECO:0000256" key="1">
    <source>
        <dbReference type="ARBA" id="ARBA00022801"/>
    </source>
</evidence>
<gene>
    <name evidence="4" type="primary">nagB</name>
    <name evidence="4" type="ORF">LMS43_07705</name>
</gene>
<dbReference type="Gene3D" id="3.40.50.1360">
    <property type="match status" value="1"/>
</dbReference>
<accession>A0ABT8EIP7</accession>
<reference evidence="4" key="1">
    <citation type="submission" date="2021-11" db="EMBL/GenBank/DDBJ databases">
        <title>Draft genome sequence of Alcaligenes endophyticus type strain CCUG 75668T.</title>
        <authorList>
            <person name="Salva-Serra F."/>
            <person name="Duran R.E."/>
            <person name="Seeger M."/>
            <person name="Moore E.R.B."/>
            <person name="Jaen-Luchoro D."/>
        </authorList>
    </citation>
    <scope>NUCLEOTIDE SEQUENCE</scope>
    <source>
        <strain evidence="4">CCUG 75668</strain>
    </source>
</reference>
<name>A0ABT8EIP7_9BURK</name>
<dbReference type="EMBL" id="JAJHNU010000001">
    <property type="protein sequence ID" value="MDN4121168.1"/>
    <property type="molecule type" value="Genomic_DNA"/>
</dbReference>
<dbReference type="SUPFAM" id="SSF100950">
    <property type="entry name" value="NagB/RpiA/CoA transferase-like"/>
    <property type="match status" value="1"/>
</dbReference>
<evidence type="ECO:0000313" key="4">
    <source>
        <dbReference type="EMBL" id="MDN4121168.1"/>
    </source>
</evidence>
<dbReference type="Proteomes" id="UP001168613">
    <property type="component" value="Unassembled WGS sequence"/>
</dbReference>
<dbReference type="PANTHER" id="PTHR11280">
    <property type="entry name" value="GLUCOSAMINE-6-PHOSPHATE ISOMERASE"/>
    <property type="match status" value="1"/>
</dbReference>
<keyword evidence="5" id="KW-1185">Reference proteome</keyword>
<evidence type="ECO:0000259" key="3">
    <source>
        <dbReference type="Pfam" id="PF01182"/>
    </source>
</evidence>
<proteinExistence type="predicted"/>
<dbReference type="RefSeq" id="WP_266124795.1">
    <property type="nucleotide sequence ID" value="NZ_JAJHNU010000001.1"/>
</dbReference>
<dbReference type="NCBIfam" id="TIGR00502">
    <property type="entry name" value="nagB"/>
    <property type="match status" value="1"/>
</dbReference>
<dbReference type="InterPro" id="IPR037171">
    <property type="entry name" value="NagB/RpiA_transferase-like"/>
</dbReference>
<dbReference type="GO" id="GO:0004342">
    <property type="term" value="F:glucosamine-6-phosphate deaminase activity"/>
    <property type="evidence" value="ECO:0007669"/>
    <property type="project" value="UniProtKB-EC"/>
</dbReference>
<sequence length="256" mass="28193">MFIVFPDTDHVAQYVSTLFIQRISQQPDVILGLATGGTMEPIYAQWVKQALARNIDVSQVSTFNLDEYVGLPAQHPQSYAAYMEHHLLRHLAFDRSRIHIPDGLAHDLPAYCQAYSDTIRDHGGIAMQLLGVGSNGHIGFNEPGTPFDSQCHVVELSERTRIDNSRFFGPNEIVPASAITMGMRDIMDAHEIILVATGSSKAATIAKYYEHEVSPLVPFTILKQHPKAHIILDAAAAALVPSNVCQFYDTVPAAML</sequence>
<protein>
    <recommendedName>
        <fullName evidence="2">Glucosamine-6-phosphate deaminase</fullName>
        <ecNumber evidence="2">3.5.99.6</ecNumber>
    </recommendedName>
</protein>
<dbReference type="EC" id="3.5.99.6" evidence="2"/>
<feature type="domain" description="Glucosamine/galactosamine-6-phosphate isomerase" evidence="3">
    <location>
        <begin position="9"/>
        <end position="223"/>
    </location>
</feature>
<organism evidence="4 5">
    <name type="scientific">Alcaligenes endophyticus</name>
    <dbReference type="NCBI Taxonomy" id="1929088"/>
    <lineage>
        <taxon>Bacteria</taxon>
        <taxon>Pseudomonadati</taxon>
        <taxon>Pseudomonadota</taxon>
        <taxon>Betaproteobacteria</taxon>
        <taxon>Burkholderiales</taxon>
        <taxon>Alcaligenaceae</taxon>
        <taxon>Alcaligenes</taxon>
    </lineage>
</organism>
<dbReference type="PANTHER" id="PTHR11280:SF5">
    <property type="entry name" value="GLUCOSAMINE-6-PHOSPHATE ISOMERASE"/>
    <property type="match status" value="1"/>
</dbReference>
<dbReference type="CDD" id="cd01399">
    <property type="entry name" value="GlcN6P_deaminase"/>
    <property type="match status" value="1"/>
</dbReference>